<dbReference type="GO" id="GO:0050135">
    <property type="term" value="F:NADP+ nucleosidase activity"/>
    <property type="evidence" value="ECO:0007669"/>
    <property type="project" value="InterPro"/>
</dbReference>
<gene>
    <name evidence="3" type="ORF">CDV56_104972</name>
</gene>
<feature type="domain" description="TNT" evidence="2">
    <location>
        <begin position="124"/>
        <end position="216"/>
    </location>
</feature>
<dbReference type="PANTHER" id="PTHR42059:SF1">
    <property type="entry name" value="TNT DOMAIN-CONTAINING PROTEIN"/>
    <property type="match status" value="1"/>
</dbReference>
<evidence type="ECO:0000259" key="2">
    <source>
        <dbReference type="Pfam" id="PF14021"/>
    </source>
</evidence>
<sequence length="241" mass="27009">MRCSLPFHSLLLLNVALGAAAWQQHANGDVWEPPYPARCQPDPCANITFTNATYVCGDERLGPVKLPRNFPLSTELATYSRFGDLCPYEFLEKWTFPENGSYHYPPAMGYVLDVNGDPISANATLVVGRKVDRFGGEGGNFLGPLGAPYIERSLPPSNLKTFDQKYPYNYHVYEVTEEFIVGLGPVAPWFEQPGMGTQFMTYNNISYLVDHGYLRRLSLEEYDEPEEFADNYTPGPNSPTA</sequence>
<accession>A0A397GLS3</accession>
<dbReference type="GeneID" id="38126946"/>
<protein>
    <recommendedName>
        <fullName evidence="2">TNT domain-containing protein</fullName>
    </recommendedName>
</protein>
<dbReference type="PANTHER" id="PTHR42059">
    <property type="entry name" value="TNT DOMAIN-CONTAINING PROTEIN"/>
    <property type="match status" value="1"/>
</dbReference>
<dbReference type="InterPro" id="IPR053024">
    <property type="entry name" value="Fungal_surface_NADase"/>
</dbReference>
<reference evidence="3" key="1">
    <citation type="submission" date="2018-08" db="EMBL/GenBank/DDBJ databases">
        <title>Draft genome sequence of azole-resistant Aspergillus thermomutatus (Neosartorya pseudofischeri) strain HMR AF 39, isolated from a human nasal aspirate.</title>
        <authorList>
            <person name="Parent-Michaud M."/>
            <person name="Dufresne P.J."/>
            <person name="Fournier E."/>
            <person name="Martineau C."/>
            <person name="Moreira S."/>
            <person name="Perkins V."/>
            <person name="De Repentigny L."/>
            <person name="Dufresne S.F."/>
        </authorList>
    </citation>
    <scope>NUCLEOTIDE SEQUENCE [LARGE SCALE GENOMIC DNA]</scope>
    <source>
        <strain evidence="3">HMR AF 39</strain>
    </source>
</reference>
<dbReference type="Pfam" id="PF14021">
    <property type="entry name" value="TNT"/>
    <property type="match status" value="1"/>
</dbReference>
<dbReference type="InterPro" id="IPR025331">
    <property type="entry name" value="TNT"/>
</dbReference>
<dbReference type="RefSeq" id="XP_026612800.1">
    <property type="nucleotide sequence ID" value="XM_026758591.1"/>
</dbReference>
<dbReference type="OrthoDB" id="2923349at2759"/>
<dbReference type="EMBL" id="NKHU02000157">
    <property type="protein sequence ID" value="RHZ50668.1"/>
    <property type="molecule type" value="Genomic_DNA"/>
</dbReference>
<keyword evidence="1" id="KW-0732">Signal</keyword>
<proteinExistence type="predicted"/>
<evidence type="ECO:0000256" key="1">
    <source>
        <dbReference type="SAM" id="SignalP"/>
    </source>
</evidence>
<comment type="caution">
    <text evidence="3">The sequence shown here is derived from an EMBL/GenBank/DDBJ whole genome shotgun (WGS) entry which is preliminary data.</text>
</comment>
<feature type="signal peptide" evidence="1">
    <location>
        <begin position="1"/>
        <end position="21"/>
    </location>
</feature>
<dbReference type="Proteomes" id="UP000215305">
    <property type="component" value="Unassembled WGS sequence"/>
</dbReference>
<name>A0A397GLS3_ASPTH</name>
<evidence type="ECO:0000313" key="3">
    <source>
        <dbReference type="EMBL" id="RHZ50668.1"/>
    </source>
</evidence>
<feature type="chain" id="PRO_5017334096" description="TNT domain-containing protein" evidence="1">
    <location>
        <begin position="22"/>
        <end position="241"/>
    </location>
</feature>
<dbReference type="VEuPathDB" id="FungiDB:CDV56_104972"/>
<evidence type="ECO:0000313" key="4">
    <source>
        <dbReference type="Proteomes" id="UP000215305"/>
    </source>
</evidence>
<dbReference type="AlphaFoldDB" id="A0A397GLS3"/>
<organism evidence="3 4">
    <name type="scientific">Aspergillus thermomutatus</name>
    <name type="common">Neosartorya pseudofischeri</name>
    <dbReference type="NCBI Taxonomy" id="41047"/>
    <lineage>
        <taxon>Eukaryota</taxon>
        <taxon>Fungi</taxon>
        <taxon>Dikarya</taxon>
        <taxon>Ascomycota</taxon>
        <taxon>Pezizomycotina</taxon>
        <taxon>Eurotiomycetes</taxon>
        <taxon>Eurotiomycetidae</taxon>
        <taxon>Eurotiales</taxon>
        <taxon>Aspergillaceae</taxon>
        <taxon>Aspergillus</taxon>
        <taxon>Aspergillus subgen. Fumigati</taxon>
    </lineage>
</organism>
<keyword evidence="4" id="KW-1185">Reference proteome</keyword>